<comment type="caution">
    <text evidence="2">The sequence shown here is derived from an EMBL/GenBank/DDBJ whole genome shotgun (WGS) entry which is preliminary data.</text>
</comment>
<protein>
    <submittedName>
        <fullName evidence="2">Uncharacterized protein</fullName>
    </submittedName>
</protein>
<keyword evidence="3" id="KW-1185">Reference proteome</keyword>
<evidence type="ECO:0000313" key="3">
    <source>
        <dbReference type="Proteomes" id="UP001218188"/>
    </source>
</evidence>
<feature type="region of interest" description="Disordered" evidence="1">
    <location>
        <begin position="293"/>
        <end position="315"/>
    </location>
</feature>
<accession>A0AAD6WQR8</accession>
<dbReference type="AlphaFoldDB" id="A0AAD6WQR8"/>
<reference evidence="2" key="1">
    <citation type="submission" date="2023-03" db="EMBL/GenBank/DDBJ databases">
        <title>Massive genome expansion in bonnet fungi (Mycena s.s.) driven by repeated elements and novel gene families across ecological guilds.</title>
        <authorList>
            <consortium name="Lawrence Berkeley National Laboratory"/>
            <person name="Harder C.B."/>
            <person name="Miyauchi S."/>
            <person name="Viragh M."/>
            <person name="Kuo A."/>
            <person name="Thoen E."/>
            <person name="Andreopoulos B."/>
            <person name="Lu D."/>
            <person name="Skrede I."/>
            <person name="Drula E."/>
            <person name="Henrissat B."/>
            <person name="Morin E."/>
            <person name="Kohler A."/>
            <person name="Barry K."/>
            <person name="LaButti K."/>
            <person name="Morin E."/>
            <person name="Salamov A."/>
            <person name="Lipzen A."/>
            <person name="Mereny Z."/>
            <person name="Hegedus B."/>
            <person name="Baldrian P."/>
            <person name="Stursova M."/>
            <person name="Weitz H."/>
            <person name="Taylor A."/>
            <person name="Grigoriev I.V."/>
            <person name="Nagy L.G."/>
            <person name="Martin F."/>
            <person name="Kauserud H."/>
        </authorList>
    </citation>
    <scope>NUCLEOTIDE SEQUENCE</scope>
    <source>
        <strain evidence="2">CBHHK200</strain>
    </source>
</reference>
<feature type="compositionally biased region" description="Polar residues" evidence="1">
    <location>
        <begin position="301"/>
        <end position="310"/>
    </location>
</feature>
<sequence length="347" mass="38658">MPCSLLRLIVISSLTPPTPPLGPIRAMPPIVSDATNPVSSLVDLPALHLGASLSNFAQAAITGAEKVLNGFKLVPPSNTIKDIEDRVTGLERTQQALLSSPLRDPSTKFPFEEDEDTVMKTSNDLAALLAGEMCAPRVYRAEVDLPSIDTELLLGFSKGISIPPAVRDLPIRAYQQASLAPRPSYTPASSPNTLPRPAHTLDVDIFICRSSPTGSITESEAAVMDDIFRWDDYEDEEYRAAEWINDLQTEEVVREAEVKAERNASEWIDETQDYWYAEKQIEAVARRAEEKAKEEERNNEWIQKNTQQSLPVRPKSRLGYVAQQDGEDNITQSWSWDHPDTDCKLIN</sequence>
<organism evidence="2 3">
    <name type="scientific">Mycena alexandri</name>
    <dbReference type="NCBI Taxonomy" id="1745969"/>
    <lineage>
        <taxon>Eukaryota</taxon>
        <taxon>Fungi</taxon>
        <taxon>Dikarya</taxon>
        <taxon>Basidiomycota</taxon>
        <taxon>Agaricomycotina</taxon>
        <taxon>Agaricomycetes</taxon>
        <taxon>Agaricomycetidae</taxon>
        <taxon>Agaricales</taxon>
        <taxon>Marasmiineae</taxon>
        <taxon>Mycenaceae</taxon>
        <taxon>Mycena</taxon>
    </lineage>
</organism>
<dbReference type="Proteomes" id="UP001218188">
    <property type="component" value="Unassembled WGS sequence"/>
</dbReference>
<evidence type="ECO:0000256" key="1">
    <source>
        <dbReference type="SAM" id="MobiDB-lite"/>
    </source>
</evidence>
<evidence type="ECO:0000313" key="2">
    <source>
        <dbReference type="EMBL" id="KAJ7017469.1"/>
    </source>
</evidence>
<dbReference type="EMBL" id="JARJCM010000404">
    <property type="protein sequence ID" value="KAJ7017469.1"/>
    <property type="molecule type" value="Genomic_DNA"/>
</dbReference>
<name>A0AAD6WQR8_9AGAR</name>
<proteinExistence type="predicted"/>
<gene>
    <name evidence="2" type="ORF">C8F04DRAFT_1200481</name>
</gene>